<evidence type="ECO:0000313" key="3">
    <source>
        <dbReference type="Proteomes" id="UP000064921"/>
    </source>
</evidence>
<proteinExistence type="predicted"/>
<dbReference type="EMBL" id="CP013068">
    <property type="protein sequence ID" value="ALV26238.1"/>
    <property type="molecule type" value="Genomic_DNA"/>
</dbReference>
<sequence length="71" mass="7841">MFGHAAAGAEGHVEGNKLAFMQAADAGTAQARQINEDVVPFLRFDRTNSPVHVKPLYISVVHFFFFLYVTS</sequence>
<dbReference type="Proteomes" id="UP000255000">
    <property type="component" value="Unassembled WGS sequence"/>
</dbReference>
<protein>
    <submittedName>
        <fullName evidence="1">Uncharacterized protein</fullName>
    </submittedName>
</protein>
<name>A0A0U3FJA0_9HYPH</name>
<dbReference type="AlphaFoldDB" id="A0A0U3FJA0"/>
<reference evidence="2 4" key="2">
    <citation type="submission" date="2018-06" db="EMBL/GenBank/DDBJ databases">
        <authorList>
            <consortium name="Pathogen Informatics"/>
            <person name="Doyle S."/>
        </authorList>
    </citation>
    <scope>NUCLEOTIDE SEQUENCE [LARGE SCALE GENOMIC DNA]</scope>
    <source>
        <strain evidence="2 4">NCTC13350</strain>
    </source>
</reference>
<dbReference type="Proteomes" id="UP000064921">
    <property type="component" value="Chromosome"/>
</dbReference>
<evidence type="ECO:0000313" key="2">
    <source>
        <dbReference type="EMBL" id="SUA99595.1"/>
    </source>
</evidence>
<reference evidence="1 3" key="1">
    <citation type="submission" date="2015-10" db="EMBL/GenBank/DDBJ databases">
        <title>The world's first case of liver abscess caused by Pannonibacter phragmitetus.</title>
        <authorList>
            <person name="Ming D."/>
            <person name="Wang M."/>
            <person name="Zhou Y."/>
            <person name="Jiang T."/>
            <person name="Hu S."/>
        </authorList>
    </citation>
    <scope>NUCLEOTIDE SEQUENCE [LARGE SCALE GENOMIC DNA]</scope>
    <source>
        <strain evidence="1 3">31801</strain>
    </source>
</reference>
<keyword evidence="3" id="KW-1185">Reference proteome</keyword>
<evidence type="ECO:0000313" key="4">
    <source>
        <dbReference type="Proteomes" id="UP000255000"/>
    </source>
</evidence>
<evidence type="ECO:0000313" key="1">
    <source>
        <dbReference type="EMBL" id="ALV26238.1"/>
    </source>
</evidence>
<accession>A0A0U3FJA0</accession>
<dbReference type="KEGG" id="pphr:APZ00_03435"/>
<dbReference type="EMBL" id="UGSK01000001">
    <property type="protein sequence ID" value="SUA99595.1"/>
    <property type="molecule type" value="Genomic_DNA"/>
</dbReference>
<gene>
    <name evidence="1" type="ORF">APZ00_03435</name>
    <name evidence="2" type="ORF">NCTC13350_00495</name>
</gene>
<organism evidence="1 3">
    <name type="scientific">Pannonibacter phragmitetus</name>
    <dbReference type="NCBI Taxonomy" id="121719"/>
    <lineage>
        <taxon>Bacteria</taxon>
        <taxon>Pseudomonadati</taxon>
        <taxon>Pseudomonadota</taxon>
        <taxon>Alphaproteobacteria</taxon>
        <taxon>Hyphomicrobiales</taxon>
        <taxon>Stappiaceae</taxon>
        <taxon>Pannonibacter</taxon>
    </lineage>
</organism>